<proteinExistence type="predicted"/>
<dbReference type="EMBL" id="CAUJNA010001935">
    <property type="protein sequence ID" value="CAJ1389757.1"/>
    <property type="molecule type" value="Genomic_DNA"/>
</dbReference>
<name>A0AA36IN56_9DINO</name>
<protein>
    <submittedName>
        <fullName evidence="1">Uncharacterized protein</fullName>
    </submittedName>
</protein>
<reference evidence="1" key="1">
    <citation type="submission" date="2023-08" db="EMBL/GenBank/DDBJ databases">
        <authorList>
            <person name="Chen Y."/>
            <person name="Shah S."/>
            <person name="Dougan E. K."/>
            <person name="Thang M."/>
            <person name="Chan C."/>
        </authorList>
    </citation>
    <scope>NUCLEOTIDE SEQUENCE</scope>
</reference>
<evidence type="ECO:0000313" key="2">
    <source>
        <dbReference type="Proteomes" id="UP001178507"/>
    </source>
</evidence>
<keyword evidence="2" id="KW-1185">Reference proteome</keyword>
<comment type="caution">
    <text evidence="1">The sequence shown here is derived from an EMBL/GenBank/DDBJ whole genome shotgun (WGS) entry which is preliminary data.</text>
</comment>
<gene>
    <name evidence="1" type="ORF">EVOR1521_LOCUS15315</name>
</gene>
<dbReference type="AlphaFoldDB" id="A0AA36IN56"/>
<organism evidence="1 2">
    <name type="scientific">Effrenium voratum</name>
    <dbReference type="NCBI Taxonomy" id="2562239"/>
    <lineage>
        <taxon>Eukaryota</taxon>
        <taxon>Sar</taxon>
        <taxon>Alveolata</taxon>
        <taxon>Dinophyceae</taxon>
        <taxon>Suessiales</taxon>
        <taxon>Symbiodiniaceae</taxon>
        <taxon>Effrenium</taxon>
    </lineage>
</organism>
<accession>A0AA36IN56</accession>
<sequence length="228" mass="24462">MEDPALTRRLLQQDIDAGYLMHLPGGAAEARDRWGDNVAAGKLGVACAPGKKPRLIGDGTVSGANRRAKICEKVRLPSLESLQRFAGRVPTSRSFTAFSSDIRGAHKLVRVRESEQGFPACILEDACPKMKHGCAECVFYNYQNPTVKGCQASAQASVPLRFADADGGLAAADAFATAEVGGLGGWWIKPGCGLVRSRVSWFSFQLTRAELPDWFRNGAGAQLLLLLA</sequence>
<evidence type="ECO:0000313" key="1">
    <source>
        <dbReference type="EMBL" id="CAJ1389757.1"/>
    </source>
</evidence>
<dbReference type="Proteomes" id="UP001178507">
    <property type="component" value="Unassembled WGS sequence"/>
</dbReference>